<reference evidence="2" key="1">
    <citation type="journal article" date="2019" name="Int. J. Syst. Evol. Microbiol.">
        <title>The Global Catalogue of Microorganisms (GCM) 10K type strain sequencing project: providing services to taxonomists for standard genome sequencing and annotation.</title>
        <authorList>
            <consortium name="The Broad Institute Genomics Platform"/>
            <consortium name="The Broad Institute Genome Sequencing Center for Infectious Disease"/>
            <person name="Wu L."/>
            <person name="Ma J."/>
        </authorList>
    </citation>
    <scope>NUCLEOTIDE SEQUENCE [LARGE SCALE GENOMIC DNA]</scope>
    <source>
        <strain evidence="2">JCM 17839</strain>
    </source>
</reference>
<dbReference type="PANTHER" id="PTHR43649:SF14">
    <property type="entry name" value="BLR3389 PROTEIN"/>
    <property type="match status" value="1"/>
</dbReference>
<proteinExistence type="predicted"/>
<keyword evidence="2" id="KW-1185">Reference proteome</keyword>
<dbReference type="Gene3D" id="3.40.190.10">
    <property type="entry name" value="Periplasmic binding protein-like II"/>
    <property type="match status" value="2"/>
</dbReference>
<dbReference type="InterPro" id="IPR050490">
    <property type="entry name" value="Bact_solute-bd_prot1"/>
</dbReference>
<dbReference type="Pfam" id="PF01547">
    <property type="entry name" value="SBP_bac_1"/>
    <property type="match status" value="1"/>
</dbReference>
<dbReference type="Proteomes" id="UP001500731">
    <property type="component" value="Unassembled WGS sequence"/>
</dbReference>
<sequence length="441" mass="46347">MLTLDDEEKHSMKIRKVLTAAVTFAAVGAVALTGCSAGSGGGDSGGKQTLTVWQNSTTGDGKKFWTDAAEAFHKANPDVTIKVTSIQNEDMDGKLQTAVNSGDMPDIFMARGGSKLADVVAAGKVKDLMDKIDPDVKKAIGDAAFSAFTVDGKIYGVPTAVLPGGIFYSKDLFAKAGITETPKTLDDLEADITKLKAAGIAPIALGAKDAWPAAHWYYFFAVRACGKDLITNLATKKDFKDGCWLTAANNLQKFAQVEPFNEGFLTTSAQQGANSSAGLVANHKAAMELMGAWDPGVIASLTPDQKPLADLDWFPFPEVSGGKGEPGAMMGGVDGYSCSEKSPSSCEKFLNFVSSKEWQEKYAVAFQTIPASQDAKGAVDNASLKPLMESYGTAPYVALWLDTALGQNVGNALNTGVVEMLAGQGDPKTLLQKITDAAARG</sequence>
<organism evidence="1 2">
    <name type="scientific">Microbacterium panaciterrae</name>
    <dbReference type="NCBI Taxonomy" id="985759"/>
    <lineage>
        <taxon>Bacteria</taxon>
        <taxon>Bacillati</taxon>
        <taxon>Actinomycetota</taxon>
        <taxon>Actinomycetes</taxon>
        <taxon>Micrococcales</taxon>
        <taxon>Microbacteriaceae</taxon>
        <taxon>Microbacterium</taxon>
    </lineage>
</organism>
<name>A0ABP8PLY5_9MICO</name>
<dbReference type="InterPro" id="IPR006059">
    <property type="entry name" value="SBP"/>
</dbReference>
<protein>
    <submittedName>
        <fullName evidence="1">Extracellular solute-binding protein</fullName>
    </submittedName>
</protein>
<dbReference type="SUPFAM" id="SSF53850">
    <property type="entry name" value="Periplasmic binding protein-like II"/>
    <property type="match status" value="1"/>
</dbReference>
<comment type="caution">
    <text evidence="1">The sequence shown here is derived from an EMBL/GenBank/DDBJ whole genome shotgun (WGS) entry which is preliminary data.</text>
</comment>
<evidence type="ECO:0000313" key="1">
    <source>
        <dbReference type="EMBL" id="GAA4488251.1"/>
    </source>
</evidence>
<gene>
    <name evidence="1" type="ORF">GCM10023171_27400</name>
</gene>
<dbReference type="PANTHER" id="PTHR43649">
    <property type="entry name" value="ARABINOSE-BINDING PROTEIN-RELATED"/>
    <property type="match status" value="1"/>
</dbReference>
<accession>A0ABP8PLY5</accession>
<evidence type="ECO:0000313" key="2">
    <source>
        <dbReference type="Proteomes" id="UP001500731"/>
    </source>
</evidence>
<dbReference type="EMBL" id="BAABGP010000018">
    <property type="protein sequence ID" value="GAA4488251.1"/>
    <property type="molecule type" value="Genomic_DNA"/>
</dbReference>